<evidence type="ECO:0000256" key="2">
    <source>
        <dbReference type="SAM" id="SignalP"/>
    </source>
</evidence>
<organism evidence="4 5">
    <name type="scientific">Aeoliella mucimassa</name>
    <dbReference type="NCBI Taxonomy" id="2527972"/>
    <lineage>
        <taxon>Bacteria</taxon>
        <taxon>Pseudomonadati</taxon>
        <taxon>Planctomycetota</taxon>
        <taxon>Planctomycetia</taxon>
        <taxon>Pirellulales</taxon>
        <taxon>Lacipirellulaceae</taxon>
        <taxon>Aeoliella</taxon>
    </lineage>
</organism>
<evidence type="ECO:0000256" key="1">
    <source>
        <dbReference type="ARBA" id="ARBA00022801"/>
    </source>
</evidence>
<reference evidence="4 5" key="1">
    <citation type="submission" date="2019-02" db="EMBL/GenBank/DDBJ databases">
        <title>Deep-cultivation of Planctomycetes and their phenomic and genomic characterization uncovers novel biology.</title>
        <authorList>
            <person name="Wiegand S."/>
            <person name="Jogler M."/>
            <person name="Boedeker C."/>
            <person name="Pinto D."/>
            <person name="Vollmers J."/>
            <person name="Rivas-Marin E."/>
            <person name="Kohn T."/>
            <person name="Peeters S.H."/>
            <person name="Heuer A."/>
            <person name="Rast P."/>
            <person name="Oberbeckmann S."/>
            <person name="Bunk B."/>
            <person name="Jeske O."/>
            <person name="Meyerdierks A."/>
            <person name="Storesund J.E."/>
            <person name="Kallscheuer N."/>
            <person name="Luecker S."/>
            <person name="Lage O.M."/>
            <person name="Pohl T."/>
            <person name="Merkel B.J."/>
            <person name="Hornburger P."/>
            <person name="Mueller R.-W."/>
            <person name="Bruemmer F."/>
            <person name="Labrenz M."/>
            <person name="Spormann A.M."/>
            <person name="Op den Camp H."/>
            <person name="Overmann J."/>
            <person name="Amann R."/>
            <person name="Jetten M.S.M."/>
            <person name="Mascher T."/>
            <person name="Medema M.H."/>
            <person name="Devos D.P."/>
            <person name="Kaster A.-K."/>
            <person name="Ovreas L."/>
            <person name="Rohde M."/>
            <person name="Galperin M.Y."/>
            <person name="Jogler C."/>
        </authorList>
    </citation>
    <scope>NUCLEOTIDE SEQUENCE [LARGE SCALE GENOMIC DNA]</scope>
    <source>
        <strain evidence="4 5">Pan181</strain>
    </source>
</reference>
<dbReference type="InterPro" id="IPR005181">
    <property type="entry name" value="SASA"/>
</dbReference>
<dbReference type="GO" id="GO:0016788">
    <property type="term" value="F:hydrolase activity, acting on ester bonds"/>
    <property type="evidence" value="ECO:0007669"/>
    <property type="project" value="UniProtKB-ARBA"/>
</dbReference>
<gene>
    <name evidence="4" type="ORF">Pan181_08220</name>
</gene>
<dbReference type="EMBL" id="CP036278">
    <property type="protein sequence ID" value="QDU54639.1"/>
    <property type="molecule type" value="Genomic_DNA"/>
</dbReference>
<feature type="signal peptide" evidence="2">
    <location>
        <begin position="1"/>
        <end position="23"/>
    </location>
</feature>
<feature type="domain" description="Sialate O-acetylesterase" evidence="3">
    <location>
        <begin position="26"/>
        <end position="289"/>
    </location>
</feature>
<dbReference type="InterPro" id="IPR036514">
    <property type="entry name" value="SGNH_hydro_sf"/>
</dbReference>
<dbReference type="InterPro" id="IPR052940">
    <property type="entry name" value="Carb_Esterase_6"/>
</dbReference>
<evidence type="ECO:0000259" key="3">
    <source>
        <dbReference type="Pfam" id="PF03629"/>
    </source>
</evidence>
<evidence type="ECO:0000313" key="4">
    <source>
        <dbReference type="EMBL" id="QDU54639.1"/>
    </source>
</evidence>
<dbReference type="PANTHER" id="PTHR31988:SF19">
    <property type="entry name" value="9-O-ACETYL-N-ACETYLNEURAMINIC ACID DEACETYLASE-RELATED"/>
    <property type="match status" value="1"/>
</dbReference>
<name>A0A518AIS4_9BACT</name>
<proteinExistence type="predicted"/>
<accession>A0A518AIS4</accession>
<dbReference type="Gene3D" id="3.40.50.1110">
    <property type="entry name" value="SGNH hydrolase"/>
    <property type="match status" value="1"/>
</dbReference>
<keyword evidence="2" id="KW-0732">Signal</keyword>
<sequence precursor="true">MIRSPICLLLLVSWNLLASLAVAETVDVYLLGGQSNMQGIAKVKNLPDDVPREIPHTYYFNGKEFEPLVLGKTLNSTRPGEFGPEVGFALETATAERPIYLIKYHASGMPLHHGWHGNQWQGGEPTPNRRNFYAGLSADDENQGTLYKQMTKLFRQGIDKLQADGHTPQVRGMLWMQGEQDSKHELSATTYAANLERLRDRTAEDLKLTEKLPLVFGQVLPHEPALPRFTHRTELRAQMQAADAESAEPEAIERVRMVSTDDCPLLGDTVHYDAEGQLRLGRKFAAAMAGELAEEHSP</sequence>
<dbReference type="Pfam" id="PF03629">
    <property type="entry name" value="SASA"/>
    <property type="match status" value="1"/>
</dbReference>
<dbReference type="Proteomes" id="UP000315750">
    <property type="component" value="Chromosome"/>
</dbReference>
<dbReference type="KEGG" id="amuc:Pan181_08220"/>
<evidence type="ECO:0000313" key="5">
    <source>
        <dbReference type="Proteomes" id="UP000315750"/>
    </source>
</evidence>
<keyword evidence="1" id="KW-0378">Hydrolase</keyword>
<dbReference type="PANTHER" id="PTHR31988">
    <property type="entry name" value="ESTERASE, PUTATIVE (DUF303)-RELATED"/>
    <property type="match status" value="1"/>
</dbReference>
<dbReference type="AlphaFoldDB" id="A0A518AIS4"/>
<keyword evidence="5" id="KW-1185">Reference proteome</keyword>
<feature type="chain" id="PRO_5021861952" description="Sialate O-acetylesterase domain-containing protein" evidence="2">
    <location>
        <begin position="24"/>
        <end position="298"/>
    </location>
</feature>
<dbReference type="SUPFAM" id="SSF52266">
    <property type="entry name" value="SGNH hydrolase"/>
    <property type="match status" value="1"/>
</dbReference>
<protein>
    <recommendedName>
        <fullName evidence="3">Sialate O-acetylesterase domain-containing protein</fullName>
    </recommendedName>
</protein>